<evidence type="ECO:0000313" key="2">
    <source>
        <dbReference type="EMBL" id="KAK7305648.1"/>
    </source>
</evidence>
<gene>
    <name evidence="2" type="ORF">VNO77_43555</name>
</gene>
<keyword evidence="3" id="KW-1185">Reference proteome</keyword>
<accession>A0AAN9JV12</accession>
<name>A0AAN9JV12_CANGL</name>
<reference evidence="2 3" key="1">
    <citation type="submission" date="2024-01" db="EMBL/GenBank/DDBJ databases">
        <title>The genomes of 5 underutilized Papilionoideae crops provide insights into root nodulation and disease resistanc.</title>
        <authorList>
            <person name="Jiang F."/>
        </authorList>
    </citation>
    <scope>NUCLEOTIDE SEQUENCE [LARGE SCALE GENOMIC DNA]</scope>
    <source>
        <strain evidence="2">LVBAO_FW01</strain>
        <tissue evidence="2">Leaves</tissue>
    </source>
</reference>
<evidence type="ECO:0000313" key="3">
    <source>
        <dbReference type="Proteomes" id="UP001367508"/>
    </source>
</evidence>
<protein>
    <submittedName>
        <fullName evidence="2">Uncharacterized protein</fullName>
    </submittedName>
</protein>
<proteinExistence type="predicted"/>
<evidence type="ECO:0000256" key="1">
    <source>
        <dbReference type="SAM" id="MobiDB-lite"/>
    </source>
</evidence>
<dbReference type="AlphaFoldDB" id="A0AAN9JV12"/>
<feature type="region of interest" description="Disordered" evidence="1">
    <location>
        <begin position="1"/>
        <end position="20"/>
    </location>
</feature>
<organism evidence="2 3">
    <name type="scientific">Canavalia gladiata</name>
    <name type="common">Sword bean</name>
    <name type="synonym">Dolichos gladiatus</name>
    <dbReference type="NCBI Taxonomy" id="3824"/>
    <lineage>
        <taxon>Eukaryota</taxon>
        <taxon>Viridiplantae</taxon>
        <taxon>Streptophyta</taxon>
        <taxon>Embryophyta</taxon>
        <taxon>Tracheophyta</taxon>
        <taxon>Spermatophyta</taxon>
        <taxon>Magnoliopsida</taxon>
        <taxon>eudicotyledons</taxon>
        <taxon>Gunneridae</taxon>
        <taxon>Pentapetalae</taxon>
        <taxon>rosids</taxon>
        <taxon>fabids</taxon>
        <taxon>Fabales</taxon>
        <taxon>Fabaceae</taxon>
        <taxon>Papilionoideae</taxon>
        <taxon>50 kb inversion clade</taxon>
        <taxon>NPAAA clade</taxon>
        <taxon>indigoferoid/millettioid clade</taxon>
        <taxon>Phaseoleae</taxon>
        <taxon>Canavalia</taxon>
    </lineage>
</organism>
<dbReference type="EMBL" id="JAYMYQ010000011">
    <property type="protein sequence ID" value="KAK7305648.1"/>
    <property type="molecule type" value="Genomic_DNA"/>
</dbReference>
<dbReference type="Proteomes" id="UP001367508">
    <property type="component" value="Unassembled WGS sequence"/>
</dbReference>
<comment type="caution">
    <text evidence="2">The sequence shown here is derived from an EMBL/GenBank/DDBJ whole genome shotgun (WGS) entry which is preliminary data.</text>
</comment>
<sequence length="83" mass="9266">MKQRPIGPSRLKSRSNSRVSYWPKKNSGFLTHKNSDIPAFLGNSPDNKQQEFNACAASFVDCKFGSSVTCVMEHLILISTTCR</sequence>